<dbReference type="InterPro" id="IPR036019">
    <property type="entry name" value="MscL_channel"/>
</dbReference>
<dbReference type="GO" id="GO:0008381">
    <property type="term" value="F:mechanosensitive monoatomic ion channel activity"/>
    <property type="evidence" value="ECO:0007669"/>
    <property type="project" value="UniProtKB-UniRule"/>
</dbReference>
<comment type="subcellular location">
    <subcellularLocation>
        <location evidence="9">Cell membrane</location>
        <topology evidence="9">Multi-pass membrane protein</topology>
    </subcellularLocation>
    <subcellularLocation>
        <location evidence="1">Membrane</location>
        <topology evidence="1">Multi-pass membrane protein</topology>
    </subcellularLocation>
</comment>
<dbReference type="Pfam" id="PF01741">
    <property type="entry name" value="MscL"/>
    <property type="match status" value="1"/>
</dbReference>
<dbReference type="SUPFAM" id="SSF81330">
    <property type="entry name" value="Gated mechanosensitive channel"/>
    <property type="match status" value="1"/>
</dbReference>
<comment type="caution">
    <text evidence="10">The sequence shown here is derived from an EMBL/GenBank/DDBJ whole genome shotgun (WGS) entry which is preliminary data.</text>
</comment>
<dbReference type="Proteomes" id="UP000807850">
    <property type="component" value="Unassembled WGS sequence"/>
</dbReference>
<evidence type="ECO:0000256" key="1">
    <source>
        <dbReference type="ARBA" id="ARBA00004141"/>
    </source>
</evidence>
<evidence type="ECO:0000313" key="11">
    <source>
        <dbReference type="Proteomes" id="UP000807850"/>
    </source>
</evidence>
<keyword evidence="4 9" id="KW-0812">Transmembrane</keyword>
<proteinExistence type="inferred from homology"/>
<accession>A0A9D6L8C6</accession>
<evidence type="ECO:0000256" key="6">
    <source>
        <dbReference type="ARBA" id="ARBA00023065"/>
    </source>
</evidence>
<sequence>MFQEFKKFLLQTNALALAVGVIIGAAVGKVVSSLVADILMPVIGVIIPGGAWRDLKFVLTTKPDGTPANAITYGAFIGNVVDFVIVAAVVFMITKSLLKPAPAAPAPATKECPECRETIPATARKCRMCASAV</sequence>
<evidence type="ECO:0000256" key="4">
    <source>
        <dbReference type="ARBA" id="ARBA00022692"/>
    </source>
</evidence>
<dbReference type="InterPro" id="IPR037673">
    <property type="entry name" value="MSC/AndL"/>
</dbReference>
<evidence type="ECO:0000256" key="2">
    <source>
        <dbReference type="ARBA" id="ARBA00022448"/>
    </source>
</evidence>
<protein>
    <recommendedName>
        <fullName evidence="9">Large-conductance mechanosensitive channel</fullName>
    </recommendedName>
</protein>
<dbReference type="Gene3D" id="1.10.1200.120">
    <property type="entry name" value="Large-conductance mechanosensitive channel, MscL, domain 1"/>
    <property type="match status" value="1"/>
</dbReference>
<comment type="caution">
    <text evidence="9">Lacks conserved residue(s) required for the propagation of feature annotation.</text>
</comment>
<organism evidence="10 11">
    <name type="scientific">Eiseniibacteriota bacterium</name>
    <dbReference type="NCBI Taxonomy" id="2212470"/>
    <lineage>
        <taxon>Bacteria</taxon>
        <taxon>Candidatus Eiseniibacteriota</taxon>
    </lineage>
</organism>
<dbReference type="NCBIfam" id="TIGR00220">
    <property type="entry name" value="mscL"/>
    <property type="match status" value="1"/>
</dbReference>
<feature type="transmembrane region" description="Helical" evidence="9">
    <location>
        <begin position="73"/>
        <end position="93"/>
    </location>
</feature>
<name>A0A9D6L8C6_UNCEI</name>
<comment type="subunit">
    <text evidence="9">Homopentamer.</text>
</comment>
<evidence type="ECO:0000256" key="9">
    <source>
        <dbReference type="HAMAP-Rule" id="MF_00115"/>
    </source>
</evidence>
<dbReference type="EMBL" id="JACQAY010000028">
    <property type="protein sequence ID" value="MBI3538795.1"/>
    <property type="molecule type" value="Genomic_DNA"/>
</dbReference>
<dbReference type="GO" id="GO:0005886">
    <property type="term" value="C:plasma membrane"/>
    <property type="evidence" value="ECO:0007669"/>
    <property type="project" value="UniProtKB-SubCell"/>
</dbReference>
<dbReference type="InterPro" id="IPR001185">
    <property type="entry name" value="MS_channel"/>
</dbReference>
<keyword evidence="7 9" id="KW-0472">Membrane</keyword>
<dbReference type="PANTHER" id="PTHR30266:SF2">
    <property type="entry name" value="LARGE-CONDUCTANCE MECHANOSENSITIVE CHANNEL"/>
    <property type="match status" value="1"/>
</dbReference>
<dbReference type="AlphaFoldDB" id="A0A9D6L8C6"/>
<evidence type="ECO:0000256" key="3">
    <source>
        <dbReference type="ARBA" id="ARBA00022475"/>
    </source>
</evidence>
<evidence type="ECO:0000256" key="7">
    <source>
        <dbReference type="ARBA" id="ARBA00023136"/>
    </source>
</evidence>
<evidence type="ECO:0000313" key="10">
    <source>
        <dbReference type="EMBL" id="MBI3538795.1"/>
    </source>
</evidence>
<gene>
    <name evidence="9 10" type="primary">mscL</name>
    <name evidence="10" type="ORF">HY076_00780</name>
</gene>
<keyword evidence="5 9" id="KW-1133">Transmembrane helix</keyword>
<keyword evidence="8 9" id="KW-0407">Ion channel</keyword>
<evidence type="ECO:0000256" key="8">
    <source>
        <dbReference type="ARBA" id="ARBA00023303"/>
    </source>
</evidence>
<comment type="similarity">
    <text evidence="9">Belongs to the MscL family.</text>
</comment>
<keyword evidence="2 9" id="KW-0813">Transport</keyword>
<comment type="function">
    <text evidence="9">Channel that opens in response to stretch forces in the membrane lipid bilayer. May participate in the regulation of osmotic pressure changes within the cell.</text>
</comment>
<dbReference type="HAMAP" id="MF_00115">
    <property type="entry name" value="MscL"/>
    <property type="match status" value="1"/>
</dbReference>
<evidence type="ECO:0000256" key="5">
    <source>
        <dbReference type="ARBA" id="ARBA00022989"/>
    </source>
</evidence>
<dbReference type="PANTHER" id="PTHR30266">
    <property type="entry name" value="MECHANOSENSITIVE CHANNEL MSCL"/>
    <property type="match status" value="1"/>
</dbReference>
<reference evidence="10" key="1">
    <citation type="submission" date="2020-07" db="EMBL/GenBank/DDBJ databases">
        <title>Huge and variable diversity of episymbiotic CPR bacteria and DPANN archaea in groundwater ecosystems.</title>
        <authorList>
            <person name="He C.Y."/>
            <person name="Keren R."/>
            <person name="Whittaker M."/>
            <person name="Farag I.F."/>
            <person name="Doudna J."/>
            <person name="Cate J.H.D."/>
            <person name="Banfield J.F."/>
        </authorList>
    </citation>
    <scope>NUCLEOTIDE SEQUENCE</scope>
    <source>
        <strain evidence="10">NC_groundwater_928_Pr1_S-0.2um_72_17</strain>
    </source>
</reference>
<keyword evidence="6 9" id="KW-0406">Ion transport</keyword>
<keyword evidence="3 9" id="KW-1003">Cell membrane</keyword>